<evidence type="ECO:0000256" key="1">
    <source>
        <dbReference type="ARBA" id="ARBA00022771"/>
    </source>
</evidence>
<evidence type="ECO:0000313" key="6">
    <source>
        <dbReference type="EMBL" id="CDW59530.1"/>
    </source>
</evidence>
<proteinExistence type="predicted"/>
<protein>
    <recommendedName>
        <fullName evidence="5">RING-type domain-containing protein</fullName>
    </recommendedName>
</protein>
<dbReference type="Gene3D" id="3.30.40.10">
    <property type="entry name" value="Zinc/RING finger domain, C3HC4 (zinc finger)"/>
    <property type="match status" value="1"/>
</dbReference>
<accession>A0A077ZLJ4</accession>
<keyword evidence="1 3" id="KW-0479">Metal-binding</keyword>
<evidence type="ECO:0000259" key="5">
    <source>
        <dbReference type="PROSITE" id="PS50089"/>
    </source>
</evidence>
<keyword evidence="4" id="KW-0175">Coiled coil</keyword>
<keyword evidence="1 3" id="KW-0863">Zinc-finger</keyword>
<feature type="domain" description="RING-type" evidence="5">
    <location>
        <begin position="5"/>
        <end position="41"/>
    </location>
</feature>
<name>A0A077ZLJ4_TRITR</name>
<dbReference type="InterPro" id="IPR013083">
    <property type="entry name" value="Znf_RING/FYVE/PHD"/>
</dbReference>
<sequence length="150" mass="17674">MLFVCVFCRNSCAKEELSLLRCGHGFHRSCRTRRKLTCPKCPRKFHYKSVVEKVFLEMDKSDEENKKSSKSEQADLIENVIKNREQYQLEIEERTKKLLAAETKYTQAKGLLKSTMETVKSLTELEREQSVLQSEVADVKKENWRLRRLV</sequence>
<reference evidence="6" key="1">
    <citation type="submission" date="2014-01" db="EMBL/GenBank/DDBJ databases">
        <authorList>
            <person name="Aslett M."/>
        </authorList>
    </citation>
    <scope>NUCLEOTIDE SEQUENCE</scope>
</reference>
<keyword evidence="7" id="KW-1185">Reference proteome</keyword>
<evidence type="ECO:0000256" key="2">
    <source>
        <dbReference type="ARBA" id="ARBA00022833"/>
    </source>
</evidence>
<dbReference type="OrthoDB" id="8062037at2759"/>
<dbReference type="SUPFAM" id="SSF57850">
    <property type="entry name" value="RING/U-box"/>
    <property type="match status" value="1"/>
</dbReference>
<keyword evidence="2" id="KW-0862">Zinc</keyword>
<evidence type="ECO:0000313" key="7">
    <source>
        <dbReference type="Proteomes" id="UP000030665"/>
    </source>
</evidence>
<dbReference type="AlphaFoldDB" id="A0A077ZLJ4"/>
<evidence type="ECO:0000256" key="3">
    <source>
        <dbReference type="PROSITE-ProRule" id="PRU00175"/>
    </source>
</evidence>
<dbReference type="InterPro" id="IPR001841">
    <property type="entry name" value="Znf_RING"/>
</dbReference>
<organism evidence="6 7">
    <name type="scientific">Trichuris trichiura</name>
    <name type="common">Whipworm</name>
    <name type="synonym">Trichocephalus trichiurus</name>
    <dbReference type="NCBI Taxonomy" id="36087"/>
    <lineage>
        <taxon>Eukaryota</taxon>
        <taxon>Metazoa</taxon>
        <taxon>Ecdysozoa</taxon>
        <taxon>Nematoda</taxon>
        <taxon>Enoplea</taxon>
        <taxon>Dorylaimia</taxon>
        <taxon>Trichinellida</taxon>
        <taxon>Trichuridae</taxon>
        <taxon>Trichuris</taxon>
    </lineage>
</organism>
<dbReference type="GO" id="GO:0008270">
    <property type="term" value="F:zinc ion binding"/>
    <property type="evidence" value="ECO:0007669"/>
    <property type="project" value="UniProtKB-KW"/>
</dbReference>
<feature type="coiled-coil region" evidence="4">
    <location>
        <begin position="77"/>
        <end position="142"/>
    </location>
</feature>
<dbReference type="PROSITE" id="PS50089">
    <property type="entry name" value="ZF_RING_2"/>
    <property type="match status" value="1"/>
</dbReference>
<reference evidence="6" key="2">
    <citation type="submission" date="2014-03" db="EMBL/GenBank/DDBJ databases">
        <title>The whipworm genome and dual-species transcriptomics of an intimate host-pathogen interaction.</title>
        <authorList>
            <person name="Foth B.J."/>
            <person name="Tsai I.J."/>
            <person name="Reid A.J."/>
            <person name="Bancroft A.J."/>
            <person name="Nichol S."/>
            <person name="Tracey A."/>
            <person name="Holroyd N."/>
            <person name="Cotton J.A."/>
            <person name="Stanley E.J."/>
            <person name="Zarowiecki M."/>
            <person name="Liu J.Z."/>
            <person name="Huckvale T."/>
            <person name="Cooper P.J."/>
            <person name="Grencis R.K."/>
            <person name="Berriman M."/>
        </authorList>
    </citation>
    <scope>NUCLEOTIDE SEQUENCE [LARGE SCALE GENOMIC DNA]</scope>
</reference>
<dbReference type="Proteomes" id="UP000030665">
    <property type="component" value="Unassembled WGS sequence"/>
</dbReference>
<dbReference type="EMBL" id="HG806625">
    <property type="protein sequence ID" value="CDW59530.1"/>
    <property type="molecule type" value="Genomic_DNA"/>
</dbReference>
<evidence type="ECO:0000256" key="4">
    <source>
        <dbReference type="SAM" id="Coils"/>
    </source>
</evidence>
<gene>
    <name evidence="6" type="ORF">TTRE_0000786601</name>
</gene>